<feature type="compositionally biased region" description="Low complexity" evidence="1">
    <location>
        <begin position="363"/>
        <end position="380"/>
    </location>
</feature>
<feature type="compositionally biased region" description="Basic and acidic residues" evidence="1">
    <location>
        <begin position="554"/>
        <end position="568"/>
    </location>
</feature>
<feature type="region of interest" description="Disordered" evidence="1">
    <location>
        <begin position="339"/>
        <end position="612"/>
    </location>
</feature>
<dbReference type="InterPro" id="IPR003034">
    <property type="entry name" value="SAP_dom"/>
</dbReference>
<reference evidence="3 4" key="1">
    <citation type="submission" date="2019-03" db="EMBL/GenBank/DDBJ databases">
        <title>Sequencing 23 genomes of Wallemia ichthyophaga.</title>
        <authorList>
            <person name="Gostincar C."/>
        </authorList>
    </citation>
    <scope>NUCLEOTIDE SEQUENCE [LARGE SCALE GENOMIC DNA]</scope>
    <source>
        <strain evidence="3 4">EXF-5753</strain>
    </source>
</reference>
<dbReference type="EMBL" id="SPNW01000036">
    <property type="protein sequence ID" value="TIA88606.1"/>
    <property type="molecule type" value="Genomic_DNA"/>
</dbReference>
<organism evidence="3 4">
    <name type="scientific">Wallemia hederae</name>
    <dbReference type="NCBI Taxonomy" id="1540922"/>
    <lineage>
        <taxon>Eukaryota</taxon>
        <taxon>Fungi</taxon>
        <taxon>Dikarya</taxon>
        <taxon>Basidiomycota</taxon>
        <taxon>Wallemiomycotina</taxon>
        <taxon>Wallemiomycetes</taxon>
        <taxon>Wallemiales</taxon>
        <taxon>Wallemiaceae</taxon>
        <taxon>Wallemia</taxon>
    </lineage>
</organism>
<feature type="compositionally biased region" description="Polar residues" evidence="1">
    <location>
        <begin position="97"/>
        <end position="121"/>
    </location>
</feature>
<feature type="domain" description="SAP" evidence="2">
    <location>
        <begin position="15"/>
        <end position="49"/>
    </location>
</feature>
<accession>A0A4T0FP74</accession>
<protein>
    <recommendedName>
        <fullName evidence="2">SAP domain-containing protein</fullName>
    </recommendedName>
</protein>
<feature type="region of interest" description="Disordered" evidence="1">
    <location>
        <begin position="291"/>
        <end position="326"/>
    </location>
</feature>
<feature type="region of interest" description="Disordered" evidence="1">
    <location>
        <begin position="60"/>
        <end position="164"/>
    </location>
</feature>
<feature type="compositionally biased region" description="Acidic residues" evidence="1">
    <location>
        <begin position="79"/>
        <end position="92"/>
    </location>
</feature>
<evidence type="ECO:0000256" key="1">
    <source>
        <dbReference type="SAM" id="MobiDB-lite"/>
    </source>
</evidence>
<feature type="compositionally biased region" description="Low complexity" evidence="1">
    <location>
        <begin position="469"/>
        <end position="491"/>
    </location>
</feature>
<evidence type="ECO:0000259" key="2">
    <source>
        <dbReference type="PROSITE" id="PS50800"/>
    </source>
</evidence>
<feature type="compositionally biased region" description="Polar residues" evidence="1">
    <location>
        <begin position="300"/>
        <end position="321"/>
    </location>
</feature>
<feature type="compositionally biased region" description="Gly residues" evidence="1">
    <location>
        <begin position="459"/>
        <end position="468"/>
    </location>
</feature>
<name>A0A4T0FP74_9BASI</name>
<feature type="compositionally biased region" description="Basic residues" evidence="1">
    <location>
        <begin position="405"/>
        <end position="415"/>
    </location>
</feature>
<feature type="compositionally biased region" description="Basic and acidic residues" evidence="1">
    <location>
        <begin position="67"/>
        <end position="76"/>
    </location>
</feature>
<gene>
    <name evidence="3" type="ORF">E3P99_02489</name>
</gene>
<proteinExistence type="predicted"/>
<dbReference type="OrthoDB" id="5964929at2759"/>
<dbReference type="PROSITE" id="PS50800">
    <property type="entry name" value="SAP"/>
    <property type="match status" value="1"/>
</dbReference>
<feature type="compositionally biased region" description="Basic and acidic residues" evidence="1">
    <location>
        <begin position="393"/>
        <end position="404"/>
    </location>
</feature>
<evidence type="ECO:0000313" key="4">
    <source>
        <dbReference type="Proteomes" id="UP000310189"/>
    </source>
</evidence>
<dbReference type="Proteomes" id="UP000310189">
    <property type="component" value="Unassembled WGS sequence"/>
</dbReference>
<feature type="compositionally biased region" description="Polar residues" evidence="1">
    <location>
        <begin position="129"/>
        <end position="139"/>
    </location>
</feature>
<dbReference type="AlphaFoldDB" id="A0A4T0FP74"/>
<keyword evidence="4" id="KW-1185">Reference proteome</keyword>
<feature type="compositionally biased region" description="Polar residues" evidence="1">
    <location>
        <begin position="581"/>
        <end position="602"/>
    </location>
</feature>
<feature type="region of interest" description="Disordered" evidence="1">
    <location>
        <begin position="177"/>
        <end position="264"/>
    </location>
</feature>
<feature type="compositionally biased region" description="Basic and acidic residues" evidence="1">
    <location>
        <begin position="223"/>
        <end position="237"/>
    </location>
</feature>
<feature type="compositionally biased region" description="Low complexity" evidence="1">
    <location>
        <begin position="238"/>
        <end position="255"/>
    </location>
</feature>
<evidence type="ECO:0000313" key="3">
    <source>
        <dbReference type="EMBL" id="TIA88606.1"/>
    </source>
</evidence>
<sequence length="612" mass="65653">MSDPSAEILSNSAALHALKRPQLNRLCKRFGVTAKGKNTELIERLENLAGGVSKEEFTVMAGAPEESPMKKARTTDGWELVDSEDVENDADADFGPSSPTKSGNQASKSSSTIRSLASTIKNKWKDISPSKQSTVSPSKYQDVCVEMNMNDSSDDEDDQQQQQLWNVVPGECQPTRLSTAASIHPDTITDDTVKLVGDNRPPSPSPSFVSRQSLPGGVGVVGDETKEQIDQEPEEKAQTQPQAQSQPQSQPQSPSKIYPQLPQFVFGQQTGVTNAGFTSIMDELNRRLPTAEIKPEVQAQAETSKSPKSAEQLGLKSTTNLKIKRKFDDAHESQFKKMDSIADHYAARPRASPTKTRADSDKTNNSNANANAKRSSAESSQPNKRIKVAVPTEEEKEKRDEIKRRLEKSRQRRRSSMAANARGRPSARASIGGKPVTRLPTASKAAGLIKSVGKRIFGGATGTTGASGSGTTNARASTSAGGSVRGSSAATPSDTSSKPRVVKKLKKAEQPPPRTSSLTKPTPFSFASVREKPAAASGSSAEPTAQAVEAQQRAAERVKMARLKESNKGGKGTPVKRRVNASASKRPSQAEQVSKARMSQSPVKRGGRERGV</sequence>
<comment type="caution">
    <text evidence="3">The sequence shown here is derived from an EMBL/GenBank/DDBJ whole genome shotgun (WGS) entry which is preliminary data.</text>
</comment>